<keyword evidence="2" id="KW-1185">Reference proteome</keyword>
<dbReference type="RefSeq" id="WP_082385508.1">
    <property type="nucleotide sequence ID" value="NZ_CADIJR010000011.1"/>
</dbReference>
<evidence type="ECO:0000313" key="2">
    <source>
        <dbReference type="Proteomes" id="UP000507979"/>
    </source>
</evidence>
<dbReference type="AlphaFoldDB" id="A0A6J4ZLP2"/>
<accession>A0A6J4ZLP2</accession>
<dbReference type="Gene3D" id="3.40.1350.10">
    <property type="match status" value="1"/>
</dbReference>
<dbReference type="GO" id="GO:0003676">
    <property type="term" value="F:nucleic acid binding"/>
    <property type="evidence" value="ECO:0007669"/>
    <property type="project" value="InterPro"/>
</dbReference>
<dbReference type="GeneID" id="92897534"/>
<dbReference type="EMBL" id="CADIJR010000011">
    <property type="protein sequence ID" value="CAB3636208.1"/>
    <property type="molecule type" value="Genomic_DNA"/>
</dbReference>
<dbReference type="InterPro" id="IPR011856">
    <property type="entry name" value="tRNA_endonuc-like_dom_sf"/>
</dbReference>
<reference evidence="1 2" key="1">
    <citation type="submission" date="2020-04" db="EMBL/GenBank/DDBJ databases">
        <authorList>
            <person name="De Canck E."/>
        </authorList>
    </citation>
    <scope>NUCLEOTIDE SEQUENCE [LARGE SCALE GENOMIC DNA]</scope>
    <source>
        <strain evidence="1 2">LMG 26845</strain>
    </source>
</reference>
<evidence type="ECO:0008006" key="3">
    <source>
        <dbReference type="Google" id="ProtNLM"/>
    </source>
</evidence>
<gene>
    <name evidence="1" type="ORF">LMG26845_01685</name>
</gene>
<sequence length="419" mass="47942">MDQLVDRFFSDSNVQRLTASTATWEPLRICYPKEVNVSRFIAWLLDPTEGHGLGDLAIQSLLVRAWVQSDQANLDLPTRRFLSPANIQTEGFSASMVTTEVELAGRYLDILVVDPGRNRYVAIENKFGAHQSVGQLKDYRRALEKLFPKYRGVYIFLDSNEANPKDDQWIPIGYDWLAEFLHEAEAREATADHVRVALSQFRSVIEEEADEAVAETAYGRLVTEVASTHTDVIGLMADWAADSRKGARAYMLSQLIKDADTLHGKARLRLFQLYWRRTSVWDDCIREMQFAPFIHAMRAEHADLIVNTKRVRISVSLRKWQPLVEMDARYLPAGVTVWRTGESFKVITFIQLNDVRVDLREGVLKIAAEARLENGINRRVHDEQSFVALRRRKDLGLERAIEDAASQLHYLQSILPISR</sequence>
<protein>
    <recommendedName>
        <fullName evidence="3">PD-(D/E)XK nuclease superfamily protein</fullName>
    </recommendedName>
</protein>
<organism evidence="1 2">
    <name type="scientific">Achromobacter insuavis</name>
    <dbReference type="NCBI Taxonomy" id="1287735"/>
    <lineage>
        <taxon>Bacteria</taxon>
        <taxon>Pseudomonadati</taxon>
        <taxon>Pseudomonadota</taxon>
        <taxon>Betaproteobacteria</taxon>
        <taxon>Burkholderiales</taxon>
        <taxon>Alcaligenaceae</taxon>
        <taxon>Achromobacter</taxon>
    </lineage>
</organism>
<dbReference type="InterPro" id="IPR029470">
    <property type="entry name" value="PDDEXK_4"/>
</dbReference>
<dbReference type="Pfam" id="PF14281">
    <property type="entry name" value="PDDEXK_4"/>
    <property type="match status" value="1"/>
</dbReference>
<name>A0A6J4ZLP2_9BURK</name>
<dbReference type="Proteomes" id="UP000507979">
    <property type="component" value="Unassembled WGS sequence"/>
</dbReference>
<proteinExistence type="predicted"/>
<evidence type="ECO:0000313" key="1">
    <source>
        <dbReference type="EMBL" id="CAB3636208.1"/>
    </source>
</evidence>